<reference evidence="1" key="1">
    <citation type="submission" date="2020-04" db="EMBL/GenBank/DDBJ databases">
        <authorList>
            <person name="Chiriac C."/>
            <person name="Salcher M."/>
            <person name="Ghai R."/>
            <person name="Kavagutti S V."/>
        </authorList>
    </citation>
    <scope>NUCLEOTIDE SEQUENCE</scope>
</reference>
<evidence type="ECO:0000313" key="1">
    <source>
        <dbReference type="EMBL" id="CAB4121426.1"/>
    </source>
</evidence>
<proteinExistence type="predicted"/>
<dbReference type="EMBL" id="LR796146">
    <property type="protein sequence ID" value="CAB4121426.1"/>
    <property type="molecule type" value="Genomic_DNA"/>
</dbReference>
<gene>
    <name evidence="1" type="ORF">UFOVP12_54</name>
</gene>
<accession>A0A6J5KJV7</accession>
<name>A0A6J5KJV7_9CAUD</name>
<sequence length="61" mass="6644">MAVANKTKTVVSETTFKETLRIQFAAAAMTGLIAKGSTFDHDTMCKLALQYADAMMEAIKK</sequence>
<protein>
    <submittedName>
        <fullName evidence="1">Uncharacterized protein</fullName>
    </submittedName>
</protein>
<organism evidence="1">
    <name type="scientific">uncultured Caudovirales phage</name>
    <dbReference type="NCBI Taxonomy" id="2100421"/>
    <lineage>
        <taxon>Viruses</taxon>
        <taxon>Duplodnaviria</taxon>
        <taxon>Heunggongvirae</taxon>
        <taxon>Uroviricota</taxon>
        <taxon>Caudoviricetes</taxon>
        <taxon>Peduoviridae</taxon>
        <taxon>Maltschvirus</taxon>
        <taxon>Maltschvirus maltsch</taxon>
    </lineage>
</organism>